<evidence type="ECO:0008006" key="4">
    <source>
        <dbReference type="Google" id="ProtNLM"/>
    </source>
</evidence>
<name>A0A2K8MJ78_9SPHN</name>
<dbReference type="KEGG" id="sphc:CVN68_19930"/>
<dbReference type="AlphaFoldDB" id="A0A2K8MJ78"/>
<proteinExistence type="predicted"/>
<keyword evidence="3" id="KW-1185">Reference proteome</keyword>
<evidence type="ECO:0000256" key="1">
    <source>
        <dbReference type="SAM" id="Phobius"/>
    </source>
</evidence>
<dbReference type="Gene3D" id="1.25.40.10">
    <property type="entry name" value="Tetratricopeptide repeat domain"/>
    <property type="match status" value="2"/>
</dbReference>
<dbReference type="InterPro" id="IPR011990">
    <property type="entry name" value="TPR-like_helical_dom_sf"/>
</dbReference>
<keyword evidence="1" id="KW-0812">Transmembrane</keyword>
<evidence type="ECO:0000313" key="2">
    <source>
        <dbReference type="EMBL" id="ATY33942.1"/>
    </source>
</evidence>
<sequence length="477" mass="51535">MRREPGDRYRSATELAEDVARHQALKPVRAREGSTRYAVGRFVRRYRWATAATAAALLALLVGAAGIAWQARQTAIERDLALAEARRSEAINQMLTVMVRETAESDAGENTTLKQMLDQTAERLVGSVDTSTRSAALINTLFDLYSNIEDLAGADSLITRALARGIGKGDEVATAQLKTRAASAAASLGRTDEIAPLLDAAEPVFRRDPERFASELLDVDQARAQLLRRTGKVEEAIKLLGDTLPRADRIYVENHRDLLTIYNNLLVYMLEANQLDAMPAVFARADAVLKRTGQEASMQGLGIAQLKGVRQLKLDRPAAAEPVFADIAAKRRARFGRSAGLAVDLLQLGRAQLALRKYAEASHSLAEAEVMSIEKLSPAAPPTIVVGATLAEAQAEAGDPAAAMRTLDRIEPIVKAMPPNPFYPIVLRARAIALLKQGKRVEALAALDQAEKLFRALGPAGASYIKGLPALRARLTG</sequence>
<protein>
    <recommendedName>
        <fullName evidence="4">Tetratricopeptide repeat protein</fullName>
    </recommendedName>
</protein>
<dbReference type="SUPFAM" id="SSF48452">
    <property type="entry name" value="TPR-like"/>
    <property type="match status" value="1"/>
</dbReference>
<evidence type="ECO:0000313" key="3">
    <source>
        <dbReference type="Proteomes" id="UP000229081"/>
    </source>
</evidence>
<keyword evidence="1" id="KW-0472">Membrane</keyword>
<dbReference type="Proteomes" id="UP000229081">
    <property type="component" value="Chromosome"/>
</dbReference>
<accession>A0A2K8MJ78</accession>
<reference evidence="2 3" key="1">
    <citation type="submission" date="2017-11" db="EMBL/GenBank/DDBJ databases">
        <title>Complete genome sequence of Sphingomonas sp. Strain Cra20, a psychrotolerant potential plant growth promoting rhizobacteria.</title>
        <authorList>
            <person name="Luo Y."/>
        </authorList>
    </citation>
    <scope>NUCLEOTIDE SEQUENCE [LARGE SCALE GENOMIC DNA]</scope>
    <source>
        <strain evidence="2 3">Cra20</strain>
    </source>
</reference>
<keyword evidence="1" id="KW-1133">Transmembrane helix</keyword>
<feature type="transmembrane region" description="Helical" evidence="1">
    <location>
        <begin position="46"/>
        <end position="69"/>
    </location>
</feature>
<gene>
    <name evidence="2" type="ORF">CVN68_19930</name>
</gene>
<dbReference type="EMBL" id="CP024923">
    <property type="protein sequence ID" value="ATY33942.1"/>
    <property type="molecule type" value="Genomic_DNA"/>
</dbReference>
<organism evidence="2 3">
    <name type="scientific">Sphingomonas psychrotolerans</name>
    <dbReference type="NCBI Taxonomy" id="1327635"/>
    <lineage>
        <taxon>Bacteria</taxon>
        <taxon>Pseudomonadati</taxon>
        <taxon>Pseudomonadota</taxon>
        <taxon>Alphaproteobacteria</taxon>
        <taxon>Sphingomonadales</taxon>
        <taxon>Sphingomonadaceae</taxon>
        <taxon>Sphingomonas</taxon>
    </lineage>
</organism>